<name>A0ACB6REG0_9PLEO</name>
<comment type="caution">
    <text evidence="1">The sequence shown here is derived from an EMBL/GenBank/DDBJ whole genome shotgun (WGS) entry which is preliminary data.</text>
</comment>
<dbReference type="Proteomes" id="UP000799755">
    <property type="component" value="Unassembled WGS sequence"/>
</dbReference>
<evidence type="ECO:0000313" key="1">
    <source>
        <dbReference type="EMBL" id="KAF2476705.1"/>
    </source>
</evidence>
<sequence>MRTYHSLLQIPIPTNLSLTQLLHTSTRPSLPPSHLIATDSLTHRSTTLGELRSRSGQIAHGLCSTFHSKDQSHWAVILPNSVDYIEIVHAILWLGGVVCPINHAIVASEIAHGFSVTRPEYCIVYGPVVPKVEEAIDLAEEDLRAQGVGWSRPTIITVVERVKGYLHIPDDFFPGDVLPIPEYEDTRERLATIHLSSGTTGKPKGVELTHYNFVANVKQLEAHDAKQFHRGSRIVAFTPFAHIGNTTFPLFFGPYMGILHHAMPQFDLERFGQLVDSVKPTIFQGVPSVVLSFANTDLAARYDFSKAEKIDCGGPPFKKEMLERLMVKAPWRINQVYGMTEGAGYVAYQRSGDAQPEDVVGPLLPNLEIVLRINDGREDAPVGGPGEMWIRGPNITRGYAFSPEANKSAFPVKGWYNTGDVCTISDKGVIAVVGRTKELIKYKGFQVSPSELEAYLNSHPYVMESGVGAVFDETQLTELPTAYVILKEHLTHEIVRKQALKEIQETVDNKVSGYKKLRGGVWEVKALPKNPTGKILPRRSANLQRRCEAKGTSFINAAFSNIERANAVNKVYQKNQALASCPNTNIGEQRGKIA</sequence>
<accession>A0ACB6REG0</accession>
<gene>
    <name evidence="1" type="ORF">BDR25DRAFT_375750</name>
</gene>
<reference evidence="1" key="1">
    <citation type="journal article" date="2020" name="Stud. Mycol.">
        <title>101 Dothideomycetes genomes: a test case for predicting lifestyles and emergence of pathogens.</title>
        <authorList>
            <person name="Haridas S."/>
            <person name="Albert R."/>
            <person name="Binder M."/>
            <person name="Bloem J."/>
            <person name="Labutti K."/>
            <person name="Salamov A."/>
            <person name="Andreopoulos B."/>
            <person name="Baker S."/>
            <person name="Barry K."/>
            <person name="Bills G."/>
            <person name="Bluhm B."/>
            <person name="Cannon C."/>
            <person name="Castanera R."/>
            <person name="Culley D."/>
            <person name="Daum C."/>
            <person name="Ezra D."/>
            <person name="Gonzalez J."/>
            <person name="Henrissat B."/>
            <person name="Kuo A."/>
            <person name="Liang C."/>
            <person name="Lipzen A."/>
            <person name="Lutzoni F."/>
            <person name="Magnuson J."/>
            <person name="Mondo S."/>
            <person name="Nolan M."/>
            <person name="Ohm R."/>
            <person name="Pangilinan J."/>
            <person name="Park H.-J."/>
            <person name="Ramirez L."/>
            <person name="Alfaro M."/>
            <person name="Sun H."/>
            <person name="Tritt A."/>
            <person name="Yoshinaga Y."/>
            <person name="Zwiers L.-H."/>
            <person name="Turgeon B."/>
            <person name="Goodwin S."/>
            <person name="Spatafora J."/>
            <person name="Crous P."/>
            <person name="Grigoriev I."/>
        </authorList>
    </citation>
    <scope>NUCLEOTIDE SEQUENCE</scope>
    <source>
        <strain evidence="1">ATCC 200398</strain>
    </source>
</reference>
<dbReference type="EMBL" id="MU003494">
    <property type="protein sequence ID" value="KAF2476705.1"/>
    <property type="molecule type" value="Genomic_DNA"/>
</dbReference>
<proteinExistence type="predicted"/>
<organism evidence="1 2">
    <name type="scientific">Lindgomyces ingoldianus</name>
    <dbReference type="NCBI Taxonomy" id="673940"/>
    <lineage>
        <taxon>Eukaryota</taxon>
        <taxon>Fungi</taxon>
        <taxon>Dikarya</taxon>
        <taxon>Ascomycota</taxon>
        <taxon>Pezizomycotina</taxon>
        <taxon>Dothideomycetes</taxon>
        <taxon>Pleosporomycetidae</taxon>
        <taxon>Pleosporales</taxon>
        <taxon>Lindgomycetaceae</taxon>
        <taxon>Lindgomyces</taxon>
    </lineage>
</organism>
<keyword evidence="2" id="KW-1185">Reference proteome</keyword>
<protein>
    <submittedName>
        <fullName evidence="1">AMP-binding enzyme</fullName>
    </submittedName>
</protein>
<evidence type="ECO:0000313" key="2">
    <source>
        <dbReference type="Proteomes" id="UP000799755"/>
    </source>
</evidence>